<protein>
    <submittedName>
        <fullName evidence="3">Universal stress protein</fullName>
    </submittedName>
</protein>
<dbReference type="Proteomes" id="UP000033451">
    <property type="component" value="Unassembled WGS sequence"/>
</dbReference>
<dbReference type="PANTHER" id="PTHR46553:SF3">
    <property type="entry name" value="ADENINE NUCLEOTIDE ALPHA HYDROLASES-LIKE SUPERFAMILY PROTEIN"/>
    <property type="match status" value="1"/>
</dbReference>
<evidence type="ECO:0000256" key="1">
    <source>
        <dbReference type="ARBA" id="ARBA00008791"/>
    </source>
</evidence>
<dbReference type="EMBL" id="JYIY01000042">
    <property type="protein sequence ID" value="KJL43347.1"/>
    <property type="molecule type" value="Genomic_DNA"/>
</dbReference>
<dbReference type="PATRIC" id="fig|400772.4.peg.232"/>
<dbReference type="PANTHER" id="PTHR46553">
    <property type="entry name" value="ADENINE NUCLEOTIDE ALPHA HYDROLASES-LIKE SUPERFAMILY PROTEIN"/>
    <property type="match status" value="1"/>
</dbReference>
<dbReference type="AlphaFoldDB" id="A0A0F0M3J2"/>
<evidence type="ECO:0000313" key="4">
    <source>
        <dbReference type="Proteomes" id="UP000033451"/>
    </source>
</evidence>
<evidence type="ECO:0000313" key="3">
    <source>
        <dbReference type="EMBL" id="KJL43347.1"/>
    </source>
</evidence>
<accession>A0A0F0M3J2</accession>
<dbReference type="RefSeq" id="WP_045245957.1">
    <property type="nucleotide sequence ID" value="NZ_JYIY01000042.1"/>
</dbReference>
<dbReference type="InterPro" id="IPR006016">
    <property type="entry name" value="UspA"/>
</dbReference>
<feature type="domain" description="UspA" evidence="2">
    <location>
        <begin position="140"/>
        <end position="275"/>
    </location>
</feature>
<reference evidence="3 4" key="1">
    <citation type="submission" date="2015-02" db="EMBL/GenBank/DDBJ databases">
        <title>Draft genome sequences of ten Microbacterium spp. with emphasis on heavy metal contaminated environments.</title>
        <authorList>
            <person name="Corretto E."/>
        </authorList>
    </citation>
    <scope>NUCLEOTIDE SEQUENCE [LARGE SCALE GENOMIC DNA]</scope>
    <source>
        <strain evidence="3 4">DSM 18659</strain>
    </source>
</reference>
<keyword evidence="4" id="KW-1185">Reference proteome</keyword>
<feature type="domain" description="UspA" evidence="2">
    <location>
        <begin position="3"/>
        <end position="131"/>
    </location>
</feature>
<dbReference type="InterPro" id="IPR014729">
    <property type="entry name" value="Rossmann-like_a/b/a_fold"/>
</dbReference>
<organism evidence="3 4">
    <name type="scientific">Microbacterium ginsengisoli</name>
    <dbReference type="NCBI Taxonomy" id="400772"/>
    <lineage>
        <taxon>Bacteria</taxon>
        <taxon>Bacillati</taxon>
        <taxon>Actinomycetota</taxon>
        <taxon>Actinomycetes</taxon>
        <taxon>Micrococcales</taxon>
        <taxon>Microbacteriaceae</taxon>
        <taxon>Microbacterium</taxon>
    </lineage>
</organism>
<name>A0A0F0M3J2_9MICO</name>
<dbReference type="OrthoDB" id="4931198at2"/>
<sequence>MTGAIVVGFVDATVSGHAGDWAVARAAATGGAVELLAIVGGAVGAVGEQQVLDAALAHATDAVAAEAARLGAGGVAVSTRVDHGNPVAALVEASAHAALVVIGGESRGSGRRGLHGARIAAAARSPVVVVPAADAAGSGVVVGVDGSDVSDAAITFAAAEAARLGEPLRVVSAWTPVAVPGDFGLYPDLYLTDLAAIATANVDAVVQRVASAHPDLAVTGDALEGDPATALEEAGAGAALLVVGSHGRGAFARFVLGSVSEHVVGALPTVTAVVR</sequence>
<dbReference type="Pfam" id="PF00582">
    <property type="entry name" value="Usp"/>
    <property type="match status" value="2"/>
</dbReference>
<dbReference type="Gene3D" id="3.40.50.620">
    <property type="entry name" value="HUPs"/>
    <property type="match status" value="2"/>
</dbReference>
<comment type="caution">
    <text evidence="3">The sequence shown here is derived from an EMBL/GenBank/DDBJ whole genome shotgun (WGS) entry which is preliminary data.</text>
</comment>
<dbReference type="SUPFAM" id="SSF52402">
    <property type="entry name" value="Adenine nucleotide alpha hydrolases-like"/>
    <property type="match status" value="2"/>
</dbReference>
<dbReference type="STRING" id="400772.RR49_00207"/>
<dbReference type="PRINTS" id="PR01438">
    <property type="entry name" value="UNVRSLSTRESS"/>
</dbReference>
<evidence type="ECO:0000259" key="2">
    <source>
        <dbReference type="Pfam" id="PF00582"/>
    </source>
</evidence>
<proteinExistence type="inferred from homology"/>
<gene>
    <name evidence="3" type="ORF">RR49_00207</name>
</gene>
<dbReference type="InterPro" id="IPR006015">
    <property type="entry name" value="Universal_stress_UspA"/>
</dbReference>
<comment type="similarity">
    <text evidence="1">Belongs to the universal stress protein A family.</text>
</comment>